<accession>A0ABU1APK1</accession>
<proteinExistence type="predicted"/>
<keyword evidence="3" id="KW-1185">Reference proteome</keyword>
<dbReference type="Pfam" id="PF09413">
    <property type="entry name" value="DUF2007"/>
    <property type="match status" value="1"/>
</dbReference>
<dbReference type="InterPro" id="IPR018551">
    <property type="entry name" value="DUF2007"/>
</dbReference>
<dbReference type="Proteomes" id="UP001243717">
    <property type="component" value="Unassembled WGS sequence"/>
</dbReference>
<name>A0ABU1APK1_9BACT</name>
<evidence type="ECO:0000259" key="1">
    <source>
        <dbReference type="Pfam" id="PF09413"/>
    </source>
</evidence>
<reference evidence="2 3" key="1">
    <citation type="submission" date="2023-04" db="EMBL/GenBank/DDBJ databases">
        <title>A novel bacteria isolated from coastal sediment.</title>
        <authorList>
            <person name="Liu X.-J."/>
            <person name="Du Z.-J."/>
        </authorList>
    </citation>
    <scope>NUCLEOTIDE SEQUENCE [LARGE SCALE GENOMIC DNA]</scope>
    <source>
        <strain evidence="2 3">SDUM461004</strain>
    </source>
</reference>
<evidence type="ECO:0000313" key="2">
    <source>
        <dbReference type="EMBL" id="MDQ8195790.1"/>
    </source>
</evidence>
<feature type="domain" description="DUF2007" evidence="1">
    <location>
        <begin position="1"/>
        <end position="66"/>
    </location>
</feature>
<protein>
    <submittedName>
        <fullName evidence="2">DUF2007 domain-containing protein</fullName>
    </submittedName>
</protein>
<sequence>MQEVFRHHDSSTVGLLNGILKESGIATLLKNWTGGNITEIPIPSLYPSIHVLEDTQAEEAKQIIEEYLHQAPKELPEWKCPQCESMVDGYLSECWSCQTEK</sequence>
<dbReference type="RefSeq" id="WP_308986239.1">
    <property type="nucleotide sequence ID" value="NZ_JARXIC010000033.1"/>
</dbReference>
<dbReference type="EMBL" id="JARXIC010000033">
    <property type="protein sequence ID" value="MDQ8195790.1"/>
    <property type="molecule type" value="Genomic_DNA"/>
</dbReference>
<evidence type="ECO:0000313" key="3">
    <source>
        <dbReference type="Proteomes" id="UP001243717"/>
    </source>
</evidence>
<gene>
    <name evidence="2" type="ORF">QEH59_15260</name>
</gene>
<comment type="caution">
    <text evidence="2">The sequence shown here is derived from an EMBL/GenBank/DDBJ whole genome shotgun (WGS) entry which is preliminary data.</text>
</comment>
<organism evidence="2 3">
    <name type="scientific">Thalassobacterium sedimentorum</name>
    <dbReference type="NCBI Taxonomy" id="3041258"/>
    <lineage>
        <taxon>Bacteria</taxon>
        <taxon>Pseudomonadati</taxon>
        <taxon>Verrucomicrobiota</taxon>
        <taxon>Opitutia</taxon>
        <taxon>Puniceicoccales</taxon>
        <taxon>Coraliomargaritaceae</taxon>
        <taxon>Thalassobacterium</taxon>
    </lineage>
</organism>